<proteinExistence type="predicted"/>
<reference evidence="1" key="1">
    <citation type="submission" date="2021-01" db="UniProtKB">
        <authorList>
            <consortium name="EnsemblMetazoa"/>
        </authorList>
    </citation>
    <scope>IDENTIFICATION</scope>
</reference>
<dbReference type="Proteomes" id="UP000594262">
    <property type="component" value="Unplaced"/>
</dbReference>
<accession>A0A7M5WVA6</accession>
<dbReference type="SUPFAM" id="SSF53649">
    <property type="entry name" value="Alkaline phosphatase-like"/>
    <property type="match status" value="1"/>
</dbReference>
<dbReference type="GO" id="GO:0005615">
    <property type="term" value="C:extracellular space"/>
    <property type="evidence" value="ECO:0007669"/>
    <property type="project" value="TreeGrafter"/>
</dbReference>
<organism evidence="1 2">
    <name type="scientific">Clytia hemisphaerica</name>
    <dbReference type="NCBI Taxonomy" id="252671"/>
    <lineage>
        <taxon>Eukaryota</taxon>
        <taxon>Metazoa</taxon>
        <taxon>Cnidaria</taxon>
        <taxon>Hydrozoa</taxon>
        <taxon>Hydroidolina</taxon>
        <taxon>Leptothecata</taxon>
        <taxon>Obeliida</taxon>
        <taxon>Clytiidae</taxon>
        <taxon>Clytia</taxon>
    </lineage>
</organism>
<dbReference type="PANTHER" id="PTHR10974:SF39">
    <property type="entry name" value="E2F TRANSCRIPTION FACTOR CC-MB DOMAIN-CONTAINING PROTEIN"/>
    <property type="match status" value="1"/>
</dbReference>
<dbReference type="PANTHER" id="PTHR10974">
    <property type="entry name" value="FI08016P-RELATED"/>
    <property type="match status" value="1"/>
</dbReference>
<dbReference type="AlphaFoldDB" id="A0A7M5WVA6"/>
<dbReference type="EnsemblMetazoa" id="CLYHEMT013704.1">
    <property type="protein sequence ID" value="CLYHEMP013704.1"/>
    <property type="gene ID" value="CLYHEMG013704"/>
</dbReference>
<keyword evidence="2" id="KW-1185">Reference proteome</keyword>
<dbReference type="Pfam" id="PF02995">
    <property type="entry name" value="DUF229"/>
    <property type="match status" value="1"/>
</dbReference>
<dbReference type="InterPro" id="IPR004245">
    <property type="entry name" value="DUF229"/>
</dbReference>
<dbReference type="OrthoDB" id="413313at2759"/>
<evidence type="ECO:0000313" key="2">
    <source>
        <dbReference type="Proteomes" id="UP000594262"/>
    </source>
</evidence>
<protein>
    <submittedName>
        <fullName evidence="1">Uncharacterized protein</fullName>
    </submittedName>
</protein>
<evidence type="ECO:0000313" key="1">
    <source>
        <dbReference type="EnsemblMetazoa" id="CLYHEMP013704.1"/>
    </source>
</evidence>
<dbReference type="InterPro" id="IPR017850">
    <property type="entry name" value="Alkaline_phosphatase_core_sf"/>
</dbReference>
<name>A0A7M5WVA6_9CNID</name>
<dbReference type="Gene3D" id="3.40.720.10">
    <property type="entry name" value="Alkaline Phosphatase, subunit A"/>
    <property type="match status" value="1"/>
</dbReference>
<sequence>MKSEGSNRQDITCKPNTLTESACNYVKSKYHYDYHTYKCGKGEGEPTLNICTFQEQSTTFKCNHKACGAKFNGSIYIQLFDTNRTGWHYTIKPGYNDSESLERAVLKFAKRSSKFADDFMFLVCQGTNQLQLLHFDATHFKEPKANRNDKNSPQTKNKTNINVIWLDSVSRRHFFLSLPKTINQIREINTNESTKAEVIDFELMQAVHGHTHLNTFPFFEGRVLPETMSGKQKSNTLPNMNKLFNFMRSSGYKNLYQEDMCYKGFYGLNEMLNGGKTWKKLSKKLKNLQIDDLGITMASCKIIHFYKSKQMHTFNMRSLPQICYNGINLNTYFLQHITSKLKKTTHSLFSFTMLSIPHDQIGRRIQGIDQSVAEFFSVMSRMKNTITFFFADHGNSYTPYIYSELDARYEQHHPHFFAILPENVVERLGPKSLDTLRQNRLRLTSIMDIHHTIKHIANSSHPHKGLFEEISPNRTCDDIELNTPNYCVCQGWDSPMTNTSGDWKFAEFAVGYLNNMISSASPRGHCKWLLPTSFENLNTRKHDTIIQLTMDIVTNPGLGSTNKEEKFSVQVQYDIHKGLNSFHTRFLTSNRISKYGGYAKCSDTSEKDLHLCVCDLIERTSKSSLLLTITPSLESVDLKSHKSSLSITGENSASSKKLSNTSDKLFLDSSNGFEKSINISSVLTNSNLTLKSLNVKSIAPKPYDLAKLRTAKEFKIQFNHKEMISKIMIDINKTKGNEREIHPLDLIQRSVFERKTPVSTTFEVINYSHNQTFEVTILFYGRKQAKLMNTRPCKGVAKPKSMRYLCTTGKGIPNYKVNVKTFH</sequence>